<dbReference type="RefSeq" id="WP_271318097.1">
    <property type="nucleotide sequence ID" value="NZ_JAAGKO020000002.1"/>
</dbReference>
<gene>
    <name evidence="9" type="ORF">POF43_002850</name>
    <name evidence="10" type="ORF">POF50_002615</name>
</gene>
<dbReference type="EMBL" id="JABXJJ020000002">
    <property type="protein sequence ID" value="MDI5968248.1"/>
    <property type="molecule type" value="Genomic_DNA"/>
</dbReference>
<dbReference type="PANTHER" id="PTHR30193">
    <property type="entry name" value="ABC TRANSPORTER PERMEASE PROTEIN"/>
    <property type="match status" value="1"/>
</dbReference>
<evidence type="ECO:0000256" key="3">
    <source>
        <dbReference type="ARBA" id="ARBA00022475"/>
    </source>
</evidence>
<dbReference type="PROSITE" id="PS50928">
    <property type="entry name" value="ABC_TM1"/>
    <property type="match status" value="1"/>
</dbReference>
<dbReference type="SUPFAM" id="SSF161098">
    <property type="entry name" value="MetI-like"/>
    <property type="match status" value="1"/>
</dbReference>
<dbReference type="Proteomes" id="UP001156398">
    <property type="component" value="Unassembled WGS sequence"/>
</dbReference>
<evidence type="ECO:0000259" key="8">
    <source>
        <dbReference type="PROSITE" id="PS50928"/>
    </source>
</evidence>
<keyword evidence="3" id="KW-1003">Cell membrane</keyword>
<evidence type="ECO:0000256" key="4">
    <source>
        <dbReference type="ARBA" id="ARBA00022692"/>
    </source>
</evidence>
<comment type="subcellular location">
    <subcellularLocation>
        <location evidence="1 7">Cell membrane</location>
        <topology evidence="1 7">Multi-pass membrane protein</topology>
    </subcellularLocation>
</comment>
<comment type="caution">
    <text evidence="10">The sequence shown here is derived from an EMBL/GenBank/DDBJ whole genome shotgun (WGS) entry which is preliminary data.</text>
</comment>
<reference evidence="10 11" key="1">
    <citation type="submission" date="2023-05" db="EMBL/GenBank/DDBJ databases">
        <title>Streptantibioticus silvisoli sp. nov., acidotolerant actinomycetes 1 from pine litter.</title>
        <authorList>
            <person name="Swiecimska M."/>
            <person name="Golinska P."/>
            <person name="Sangal V."/>
            <person name="Wachnowicz B."/>
            <person name="Goodfellow M."/>
        </authorList>
    </citation>
    <scope>NUCLEOTIDE SEQUENCE</scope>
    <source>
        <strain evidence="10">SL13</strain>
        <strain evidence="9 11">SL54</strain>
    </source>
</reference>
<accession>A0AA90K6W4</accession>
<keyword evidence="11" id="KW-1185">Reference proteome</keyword>
<sequence>MGWLYTAPALIIFAVFTIVPTAYTVYVSFFRWNSLNTSMSQFIGLGNYRNLFAGDSPSFLSSTWHSLYFTGGMVIGGTVISLALALLVQGGGRLITASRVAIFAPYATPVVATSIAWIFIFNPQFGLIDTVLKALHLGNPQWFQSPSLAMPAIIIYSLWHEVGFTMMLFLGGLAVISPEMGEAARVDGANAWQEFWHITWPQLRPVTVFVVIITSIMSLQAFTQFYEMTRGGPVYATTTLSYLVYQEGFAVIGHTGYGASLALVLFLVIAAFTLLQRRTTSSIADTT</sequence>
<proteinExistence type="inferred from homology"/>
<feature type="transmembrane region" description="Helical" evidence="7">
    <location>
        <begin position="100"/>
        <end position="120"/>
    </location>
</feature>
<dbReference type="PANTHER" id="PTHR30193:SF37">
    <property type="entry name" value="INNER MEMBRANE ABC TRANSPORTER PERMEASE PROTEIN YCJO"/>
    <property type="match status" value="1"/>
</dbReference>
<evidence type="ECO:0000256" key="6">
    <source>
        <dbReference type="ARBA" id="ARBA00023136"/>
    </source>
</evidence>
<dbReference type="EMBL" id="JAAGKO020000002">
    <property type="protein sequence ID" value="MDI5961669.1"/>
    <property type="molecule type" value="Genomic_DNA"/>
</dbReference>
<evidence type="ECO:0000256" key="2">
    <source>
        <dbReference type="ARBA" id="ARBA00022448"/>
    </source>
</evidence>
<keyword evidence="5 7" id="KW-1133">Transmembrane helix</keyword>
<dbReference type="GO" id="GO:0005886">
    <property type="term" value="C:plasma membrane"/>
    <property type="evidence" value="ECO:0007669"/>
    <property type="project" value="UniProtKB-SubCell"/>
</dbReference>
<evidence type="ECO:0000313" key="11">
    <source>
        <dbReference type="Proteomes" id="UP001156398"/>
    </source>
</evidence>
<dbReference type="InterPro" id="IPR035906">
    <property type="entry name" value="MetI-like_sf"/>
</dbReference>
<feature type="transmembrane region" description="Helical" evidence="7">
    <location>
        <begin position="153"/>
        <end position="176"/>
    </location>
</feature>
<feature type="transmembrane region" description="Helical" evidence="7">
    <location>
        <begin position="7"/>
        <end position="29"/>
    </location>
</feature>
<evidence type="ECO:0000256" key="1">
    <source>
        <dbReference type="ARBA" id="ARBA00004651"/>
    </source>
</evidence>
<evidence type="ECO:0000256" key="7">
    <source>
        <dbReference type="RuleBase" id="RU363032"/>
    </source>
</evidence>
<dbReference type="GO" id="GO:0055085">
    <property type="term" value="P:transmembrane transport"/>
    <property type="evidence" value="ECO:0007669"/>
    <property type="project" value="InterPro"/>
</dbReference>
<evidence type="ECO:0000313" key="10">
    <source>
        <dbReference type="EMBL" id="MDI5968248.1"/>
    </source>
</evidence>
<dbReference type="InterPro" id="IPR000515">
    <property type="entry name" value="MetI-like"/>
</dbReference>
<dbReference type="InterPro" id="IPR051393">
    <property type="entry name" value="ABC_transporter_permease"/>
</dbReference>
<dbReference type="CDD" id="cd06261">
    <property type="entry name" value="TM_PBP2"/>
    <property type="match status" value="1"/>
</dbReference>
<organism evidence="10">
    <name type="scientific">Streptantibioticus silvisoli</name>
    <dbReference type="NCBI Taxonomy" id="2705255"/>
    <lineage>
        <taxon>Bacteria</taxon>
        <taxon>Bacillati</taxon>
        <taxon>Actinomycetota</taxon>
        <taxon>Actinomycetes</taxon>
        <taxon>Kitasatosporales</taxon>
        <taxon>Streptomycetaceae</taxon>
        <taxon>Streptantibioticus</taxon>
    </lineage>
</organism>
<protein>
    <submittedName>
        <fullName evidence="10">Sugar ABC transporter permease</fullName>
    </submittedName>
</protein>
<dbReference type="Gene3D" id="1.10.3720.10">
    <property type="entry name" value="MetI-like"/>
    <property type="match status" value="1"/>
</dbReference>
<keyword evidence="2 7" id="KW-0813">Transport</keyword>
<keyword evidence="6 7" id="KW-0472">Membrane</keyword>
<evidence type="ECO:0000313" key="9">
    <source>
        <dbReference type="EMBL" id="MDI5961669.1"/>
    </source>
</evidence>
<evidence type="ECO:0000256" key="5">
    <source>
        <dbReference type="ARBA" id="ARBA00022989"/>
    </source>
</evidence>
<feature type="transmembrane region" description="Helical" evidence="7">
    <location>
        <begin position="257"/>
        <end position="275"/>
    </location>
</feature>
<keyword evidence="4 7" id="KW-0812">Transmembrane</keyword>
<feature type="domain" description="ABC transmembrane type-1" evidence="8">
    <location>
        <begin position="63"/>
        <end position="276"/>
    </location>
</feature>
<feature type="transmembrane region" description="Helical" evidence="7">
    <location>
        <begin position="67"/>
        <end position="88"/>
    </location>
</feature>
<dbReference type="Pfam" id="PF00528">
    <property type="entry name" value="BPD_transp_1"/>
    <property type="match status" value="1"/>
</dbReference>
<comment type="similarity">
    <text evidence="7">Belongs to the binding-protein-dependent transport system permease family.</text>
</comment>
<dbReference type="AlphaFoldDB" id="A0AA90K6W4"/>
<feature type="transmembrane region" description="Helical" evidence="7">
    <location>
        <begin position="206"/>
        <end position="226"/>
    </location>
</feature>
<name>A0AA90K6W4_9ACTN</name>